<name>A0A6A6X259_9PLEO</name>
<evidence type="ECO:0000256" key="3">
    <source>
        <dbReference type="SAM" id="MobiDB-lite"/>
    </source>
</evidence>
<dbReference type="InterPro" id="IPR000555">
    <property type="entry name" value="JAMM/MPN+_dom"/>
</dbReference>
<comment type="similarity">
    <text evidence="1 2">Belongs to the peptidase M67A family. CSN6 subfamily.</text>
</comment>
<dbReference type="Gene3D" id="3.40.140.10">
    <property type="entry name" value="Cytidine Deaminase, domain 2"/>
    <property type="match status" value="1"/>
</dbReference>
<dbReference type="GO" id="GO:0005737">
    <property type="term" value="C:cytoplasm"/>
    <property type="evidence" value="ECO:0007669"/>
    <property type="project" value="UniProtKB-SubCell"/>
</dbReference>
<sequence>MTEASANPLLSTARASDTSPAVQLHPLVLLTISDCITRHTLRRESGPVVGAILGQQNGQEITMEVAFQAKLKANEEGEVVLDDEWFSKRVDDFKDVHKVPQLELVGWFTLGSASGPQPHILPIHTRISEVYTESPILLLFHPSDAQSDATAAGKLPLTLYESVFENATGGANDKAMDIDGAAQSKTLKFKELAYSVETGEAEMIGVDFVARGGGNATAVNGAPAVASKAGESKPEESAKKGKGRLLKDKEKQKDEFIDESAVLTADDEEILSTLTAKSNAIRMLSRRISLLRAYLASLPPSYLSDPSLPFTTPASANHPLPLNHSILRSISAMLSRINILAPPDSEAFTLESQQESSDVQLIALLSSITNSVSAAKDLGRKSYLVEHARQQGRKGGMSMMMGSGGYNGSSGSGQYYDLAGPELSTGSAGGGGRGFPTDRW</sequence>
<evidence type="ECO:0000259" key="4">
    <source>
        <dbReference type="PROSITE" id="PS50249"/>
    </source>
</evidence>
<dbReference type="AlphaFoldDB" id="A0A6A6X259"/>
<dbReference type="PANTHER" id="PTHR10540:SF8">
    <property type="entry name" value="COP9 SIGNALOSOME COMPLEX SUBUNIT 6"/>
    <property type="match status" value="1"/>
</dbReference>
<keyword evidence="2" id="KW-0736">Signalosome</keyword>
<organism evidence="5 6">
    <name type="scientific">Melanomma pulvis-pyrius CBS 109.77</name>
    <dbReference type="NCBI Taxonomy" id="1314802"/>
    <lineage>
        <taxon>Eukaryota</taxon>
        <taxon>Fungi</taxon>
        <taxon>Dikarya</taxon>
        <taxon>Ascomycota</taxon>
        <taxon>Pezizomycotina</taxon>
        <taxon>Dothideomycetes</taxon>
        <taxon>Pleosporomycetidae</taxon>
        <taxon>Pleosporales</taxon>
        <taxon>Melanommataceae</taxon>
        <taxon>Melanomma</taxon>
    </lineage>
</organism>
<evidence type="ECO:0000256" key="1">
    <source>
        <dbReference type="ARBA" id="ARBA00010893"/>
    </source>
</evidence>
<comment type="subcellular location">
    <subcellularLocation>
        <location evidence="2">Cytoplasm</location>
    </subcellularLocation>
    <subcellularLocation>
        <location evidence="2">Nucleus</location>
    </subcellularLocation>
</comment>
<dbReference type="PROSITE" id="PS50249">
    <property type="entry name" value="MPN"/>
    <property type="match status" value="1"/>
</dbReference>
<feature type="domain" description="MPN" evidence="4">
    <location>
        <begin position="22"/>
        <end position="166"/>
    </location>
</feature>
<feature type="region of interest" description="Disordered" evidence="3">
    <location>
        <begin position="224"/>
        <end position="247"/>
    </location>
</feature>
<keyword evidence="6" id="KW-1185">Reference proteome</keyword>
<dbReference type="InterPro" id="IPR037518">
    <property type="entry name" value="MPN"/>
</dbReference>
<protein>
    <recommendedName>
        <fullName evidence="2">COP9 signalosome complex subunit 6</fullName>
    </recommendedName>
</protein>
<accession>A0A6A6X259</accession>
<dbReference type="CDD" id="cd08063">
    <property type="entry name" value="MPN_CSN6"/>
    <property type="match status" value="1"/>
</dbReference>
<dbReference type="Pfam" id="PF13012">
    <property type="entry name" value="MitMem_reg"/>
    <property type="match status" value="1"/>
</dbReference>
<keyword evidence="2" id="KW-0539">Nucleus</keyword>
<evidence type="ECO:0000313" key="5">
    <source>
        <dbReference type="EMBL" id="KAF2790007.1"/>
    </source>
</evidence>
<dbReference type="InterPro" id="IPR024969">
    <property type="entry name" value="EIF3F/CSN6-like_C"/>
</dbReference>
<dbReference type="PANTHER" id="PTHR10540">
    <property type="entry name" value="EUKARYOTIC TRANSLATION INITIATION FACTOR 3 SUBUNIT F-RELATED"/>
    <property type="match status" value="1"/>
</dbReference>
<feature type="compositionally biased region" description="Basic and acidic residues" evidence="3">
    <location>
        <begin position="230"/>
        <end position="247"/>
    </location>
</feature>
<dbReference type="InterPro" id="IPR033859">
    <property type="entry name" value="MPN_CSN6"/>
</dbReference>
<gene>
    <name evidence="5" type="ORF">K505DRAFT_340788</name>
</gene>
<comment type="function">
    <text evidence="2">Component of the COP9 signalosome complex (CSN), a complex involved in various cellular and developmental processes.</text>
</comment>
<dbReference type="Pfam" id="PF01398">
    <property type="entry name" value="JAB"/>
    <property type="match status" value="1"/>
</dbReference>
<reference evidence="5" key="1">
    <citation type="journal article" date="2020" name="Stud. Mycol.">
        <title>101 Dothideomycetes genomes: a test case for predicting lifestyles and emergence of pathogens.</title>
        <authorList>
            <person name="Haridas S."/>
            <person name="Albert R."/>
            <person name="Binder M."/>
            <person name="Bloem J."/>
            <person name="Labutti K."/>
            <person name="Salamov A."/>
            <person name="Andreopoulos B."/>
            <person name="Baker S."/>
            <person name="Barry K."/>
            <person name="Bills G."/>
            <person name="Bluhm B."/>
            <person name="Cannon C."/>
            <person name="Castanera R."/>
            <person name="Culley D."/>
            <person name="Daum C."/>
            <person name="Ezra D."/>
            <person name="Gonzalez J."/>
            <person name="Henrissat B."/>
            <person name="Kuo A."/>
            <person name="Liang C."/>
            <person name="Lipzen A."/>
            <person name="Lutzoni F."/>
            <person name="Magnuson J."/>
            <person name="Mondo S."/>
            <person name="Nolan M."/>
            <person name="Ohm R."/>
            <person name="Pangilinan J."/>
            <person name="Park H.-J."/>
            <person name="Ramirez L."/>
            <person name="Alfaro M."/>
            <person name="Sun H."/>
            <person name="Tritt A."/>
            <person name="Yoshinaga Y."/>
            <person name="Zwiers L.-H."/>
            <person name="Turgeon B."/>
            <person name="Goodwin S."/>
            <person name="Spatafora J."/>
            <person name="Crous P."/>
            <person name="Grigoriev I."/>
        </authorList>
    </citation>
    <scope>NUCLEOTIDE SEQUENCE</scope>
    <source>
        <strain evidence="5">CBS 109.77</strain>
    </source>
</reference>
<dbReference type="GO" id="GO:0008180">
    <property type="term" value="C:COP9 signalosome"/>
    <property type="evidence" value="ECO:0007669"/>
    <property type="project" value="UniProtKB-UniRule"/>
</dbReference>
<dbReference type="Proteomes" id="UP000799757">
    <property type="component" value="Unassembled WGS sequence"/>
</dbReference>
<evidence type="ECO:0000313" key="6">
    <source>
        <dbReference type="Proteomes" id="UP000799757"/>
    </source>
</evidence>
<dbReference type="OrthoDB" id="1378at2759"/>
<dbReference type="EMBL" id="MU002099">
    <property type="protein sequence ID" value="KAF2790007.1"/>
    <property type="molecule type" value="Genomic_DNA"/>
</dbReference>
<dbReference type="GO" id="GO:0008237">
    <property type="term" value="F:metallopeptidase activity"/>
    <property type="evidence" value="ECO:0007669"/>
    <property type="project" value="InterPro"/>
</dbReference>
<proteinExistence type="inferred from homology"/>
<dbReference type="GO" id="GO:0000338">
    <property type="term" value="P:protein deneddylation"/>
    <property type="evidence" value="ECO:0007669"/>
    <property type="project" value="InterPro"/>
</dbReference>
<evidence type="ECO:0000256" key="2">
    <source>
        <dbReference type="RuleBase" id="RU367006"/>
    </source>
</evidence>
<keyword evidence="2" id="KW-0963">Cytoplasm</keyword>